<dbReference type="HAMAP" id="MF_00667">
    <property type="entry name" value="SspH"/>
    <property type="match status" value="1"/>
</dbReference>
<gene>
    <name evidence="4" type="ORF">FPZ49_18420</name>
</gene>
<dbReference type="GO" id="GO:0030435">
    <property type="term" value="P:sporulation resulting in formation of a cellular spore"/>
    <property type="evidence" value="ECO:0007669"/>
    <property type="project" value="UniProtKB-KW"/>
</dbReference>
<name>A0A559K8G5_9BACL</name>
<dbReference type="NCBIfam" id="TIGR02861">
    <property type="entry name" value="SASP_H"/>
    <property type="match status" value="1"/>
</dbReference>
<evidence type="ECO:0000313" key="5">
    <source>
        <dbReference type="Proteomes" id="UP000317036"/>
    </source>
</evidence>
<dbReference type="AlphaFoldDB" id="A0A559K8G5"/>
<protein>
    <submittedName>
        <fullName evidence="4">H-type small acid-soluble spore protein</fullName>
    </submittedName>
</protein>
<dbReference type="OrthoDB" id="1683648at2"/>
<evidence type="ECO:0000256" key="2">
    <source>
        <dbReference type="ARBA" id="ARBA00006573"/>
    </source>
</evidence>
<evidence type="ECO:0000256" key="3">
    <source>
        <dbReference type="ARBA" id="ARBA00022969"/>
    </source>
</evidence>
<dbReference type="EMBL" id="VNJI01000023">
    <property type="protein sequence ID" value="TVY08414.1"/>
    <property type="molecule type" value="Genomic_DNA"/>
</dbReference>
<accession>A0A559K8G5</accession>
<sequence>MKAYRAQEILKSEDRIEVELNGVAVWIDSVDKVRETAKIHVEEQPADSRVVPVEELQEVT</sequence>
<reference evidence="4 5" key="1">
    <citation type="submission" date="2019-07" db="EMBL/GenBank/DDBJ databases">
        <authorList>
            <person name="Kim J."/>
        </authorList>
    </citation>
    <scope>NUCLEOTIDE SEQUENCE [LARGE SCALE GENOMIC DNA]</scope>
    <source>
        <strain evidence="4 5">JC52</strain>
    </source>
</reference>
<dbReference type="GO" id="GO:0042601">
    <property type="term" value="C:endospore-forming forespore"/>
    <property type="evidence" value="ECO:0007669"/>
    <property type="project" value="InterPro"/>
</dbReference>
<keyword evidence="3" id="KW-0749">Sporulation</keyword>
<evidence type="ECO:0000313" key="4">
    <source>
        <dbReference type="EMBL" id="TVY08414.1"/>
    </source>
</evidence>
<dbReference type="Proteomes" id="UP000317036">
    <property type="component" value="Unassembled WGS sequence"/>
</dbReference>
<proteinExistence type="inferred from homology"/>
<comment type="caution">
    <text evidence="4">The sequence shown here is derived from an EMBL/GenBank/DDBJ whole genome shotgun (WGS) entry which is preliminary data.</text>
</comment>
<comment type="subcellular location">
    <subcellularLocation>
        <location evidence="1">Spore core</location>
    </subcellularLocation>
</comment>
<comment type="similarity">
    <text evidence="2">Belongs to the SspH family.</text>
</comment>
<dbReference type="RefSeq" id="WP_144849639.1">
    <property type="nucleotide sequence ID" value="NZ_VNJI01000023.1"/>
</dbReference>
<dbReference type="InterPro" id="IPR012610">
    <property type="entry name" value="SASP_SspH"/>
</dbReference>
<organism evidence="4 5">
    <name type="scientific">Paenibacillus cremeus</name>
    <dbReference type="NCBI Taxonomy" id="2163881"/>
    <lineage>
        <taxon>Bacteria</taxon>
        <taxon>Bacillati</taxon>
        <taxon>Bacillota</taxon>
        <taxon>Bacilli</taxon>
        <taxon>Bacillales</taxon>
        <taxon>Paenibacillaceae</taxon>
        <taxon>Paenibacillus</taxon>
    </lineage>
</organism>
<keyword evidence="5" id="KW-1185">Reference proteome</keyword>
<evidence type="ECO:0000256" key="1">
    <source>
        <dbReference type="ARBA" id="ARBA00004288"/>
    </source>
</evidence>
<dbReference type="Pfam" id="PF08141">
    <property type="entry name" value="SspH"/>
    <property type="match status" value="1"/>
</dbReference>
<dbReference type="GO" id="GO:0030436">
    <property type="term" value="P:asexual sporulation"/>
    <property type="evidence" value="ECO:0007669"/>
    <property type="project" value="InterPro"/>
</dbReference>